<keyword evidence="4" id="KW-1185">Reference proteome</keyword>
<dbReference type="PANTHER" id="PTHR13247">
    <property type="entry name" value="TETRATRICOPEPTIDE REPEAT PROTEIN 11 TPR REPEAT PROTEIN 11"/>
    <property type="match status" value="1"/>
</dbReference>
<feature type="compositionally biased region" description="Basic and acidic residues" evidence="2">
    <location>
        <begin position="382"/>
        <end position="393"/>
    </location>
</feature>
<dbReference type="Proteomes" id="UP000007797">
    <property type="component" value="Unassembled WGS sequence"/>
</dbReference>
<feature type="compositionally biased region" description="Basic residues" evidence="2">
    <location>
        <begin position="372"/>
        <end position="381"/>
    </location>
</feature>
<dbReference type="InterPro" id="IPR019734">
    <property type="entry name" value="TPR_rpt"/>
</dbReference>
<accession>F4PJ83</accession>
<dbReference type="GO" id="GO:0016559">
    <property type="term" value="P:peroxisome fission"/>
    <property type="evidence" value="ECO:0007669"/>
    <property type="project" value="TreeGrafter"/>
</dbReference>
<proteinExistence type="predicted"/>
<dbReference type="GO" id="GO:0000266">
    <property type="term" value="P:mitochondrial fission"/>
    <property type="evidence" value="ECO:0007669"/>
    <property type="project" value="InterPro"/>
</dbReference>
<evidence type="ECO:0000256" key="1">
    <source>
        <dbReference type="PROSITE-ProRule" id="PRU00339"/>
    </source>
</evidence>
<feature type="compositionally biased region" description="Basic residues" evidence="2">
    <location>
        <begin position="93"/>
        <end position="102"/>
    </location>
</feature>
<dbReference type="RefSeq" id="XP_004362220.1">
    <property type="nucleotide sequence ID" value="XM_004362163.1"/>
</dbReference>
<dbReference type="GO" id="GO:0005778">
    <property type="term" value="C:peroxisomal membrane"/>
    <property type="evidence" value="ECO:0007669"/>
    <property type="project" value="TreeGrafter"/>
</dbReference>
<dbReference type="GO" id="GO:0000422">
    <property type="term" value="P:autophagy of mitochondrion"/>
    <property type="evidence" value="ECO:0007669"/>
    <property type="project" value="TreeGrafter"/>
</dbReference>
<dbReference type="PROSITE" id="PS50005">
    <property type="entry name" value="TPR"/>
    <property type="match status" value="1"/>
</dbReference>
<feature type="region of interest" description="Disordered" evidence="2">
    <location>
        <begin position="68"/>
        <end position="125"/>
    </location>
</feature>
<feature type="compositionally biased region" description="Basic and acidic residues" evidence="2">
    <location>
        <begin position="109"/>
        <end position="124"/>
    </location>
</feature>
<dbReference type="Gene3D" id="1.25.40.10">
    <property type="entry name" value="Tetratricopeptide repeat domain"/>
    <property type="match status" value="1"/>
</dbReference>
<feature type="compositionally biased region" description="Polar residues" evidence="2">
    <location>
        <begin position="342"/>
        <end position="371"/>
    </location>
</feature>
<sequence length="516" mass="57960">MGQESNSLFMEVEFNNARDYELARQRERQQEQEKNVRKRRHRNQLHHIFVVLKIKLKRFFTCKCFRSQDASSSSSSGGDGTIESTPSPSDASKRRRRNRKRSSSSSSKKSHDTNTNDTVLDHVGDIPSSNQLLQQQLHNNGSTSDTSTVLTDQNSLPDTLENLNGSKRGCDVAVPGGDHYHFGSGGARTHTHPTVITIPSVQKNDIDYQTQRADTQPYLDQLSKMQSLYQTELQSSDNGKVSKQTSYQLARTLSHSEQVLCKRKSIDLYKDLLKEEKDNRDIIMELASTYYKIEDYQNALKYAYKILDTHPLDNQAITLKYMSQNAIKEQLRKKQQYQQKQHLSLSIPSNDQNTTLTAATVGPTNVNGGSSRKNRKKQKAKEKREREREKDGKVGSGSSRLPSGDKPPLPTISSTNTFSDTVAGNPNIVSPTTLTQTTTDDEDDEVDEDDDDLTRTDDPPLHANNNQIGQYTTNNTKTVNRASSILNAPNRTDTNDSTTSSFSSDDDVDDNNNNTK</sequence>
<feature type="compositionally biased region" description="Polar residues" evidence="2">
    <location>
        <begin position="463"/>
        <end position="491"/>
    </location>
</feature>
<dbReference type="KEGG" id="dfa:DFA_06519"/>
<dbReference type="AlphaFoldDB" id="F4PJ83"/>
<feature type="region of interest" description="Disordered" evidence="2">
    <location>
        <begin position="339"/>
        <end position="516"/>
    </location>
</feature>
<dbReference type="InterPro" id="IPR011990">
    <property type="entry name" value="TPR-like_helical_dom_sf"/>
</dbReference>
<evidence type="ECO:0000313" key="3">
    <source>
        <dbReference type="EMBL" id="EGG24369.1"/>
    </source>
</evidence>
<feature type="compositionally biased region" description="Polar residues" evidence="2">
    <location>
        <begin position="411"/>
        <end position="430"/>
    </location>
</feature>
<keyword evidence="1" id="KW-0802">TPR repeat</keyword>
<dbReference type="STRING" id="1054147.F4PJ83"/>
<gene>
    <name evidence="3" type="ORF">DFA_06519</name>
</gene>
<dbReference type="Pfam" id="PF14853">
    <property type="entry name" value="Fis1_TPR_C"/>
    <property type="match status" value="1"/>
</dbReference>
<protein>
    <recommendedName>
        <fullName evidence="5">TPR repeat-containing protein</fullName>
    </recommendedName>
</protein>
<dbReference type="InterPro" id="IPR016543">
    <property type="entry name" value="Fis1"/>
</dbReference>
<dbReference type="EMBL" id="GL883007">
    <property type="protein sequence ID" value="EGG24369.1"/>
    <property type="molecule type" value="Genomic_DNA"/>
</dbReference>
<dbReference type="OrthoDB" id="21195at2759"/>
<feature type="compositionally biased region" description="Acidic residues" evidence="2">
    <location>
        <begin position="439"/>
        <end position="452"/>
    </location>
</feature>
<dbReference type="SUPFAM" id="SSF48452">
    <property type="entry name" value="TPR-like"/>
    <property type="match status" value="1"/>
</dbReference>
<organism evidence="3 4">
    <name type="scientific">Cavenderia fasciculata</name>
    <name type="common">Slime mold</name>
    <name type="synonym">Dictyostelium fasciculatum</name>
    <dbReference type="NCBI Taxonomy" id="261658"/>
    <lineage>
        <taxon>Eukaryota</taxon>
        <taxon>Amoebozoa</taxon>
        <taxon>Evosea</taxon>
        <taxon>Eumycetozoa</taxon>
        <taxon>Dictyostelia</taxon>
        <taxon>Acytosteliales</taxon>
        <taxon>Cavenderiaceae</taxon>
        <taxon>Cavenderia</taxon>
    </lineage>
</organism>
<dbReference type="GeneID" id="14876537"/>
<dbReference type="GO" id="GO:0005741">
    <property type="term" value="C:mitochondrial outer membrane"/>
    <property type="evidence" value="ECO:0007669"/>
    <property type="project" value="TreeGrafter"/>
</dbReference>
<evidence type="ECO:0000313" key="4">
    <source>
        <dbReference type="Proteomes" id="UP000007797"/>
    </source>
</evidence>
<name>F4PJ83_CACFS</name>
<reference evidence="4" key="1">
    <citation type="journal article" date="2011" name="Genome Res.">
        <title>Phylogeny-wide analysis of social amoeba genomes highlights ancient origins for complex intercellular communication.</title>
        <authorList>
            <person name="Heidel A.J."/>
            <person name="Lawal H.M."/>
            <person name="Felder M."/>
            <person name="Schilde C."/>
            <person name="Helps N.R."/>
            <person name="Tunggal B."/>
            <person name="Rivero F."/>
            <person name="John U."/>
            <person name="Schleicher M."/>
            <person name="Eichinger L."/>
            <person name="Platzer M."/>
            <person name="Noegel A.A."/>
            <person name="Schaap P."/>
            <person name="Gloeckner G."/>
        </authorList>
    </citation>
    <scope>NUCLEOTIDE SEQUENCE [LARGE SCALE GENOMIC DNA]</scope>
    <source>
        <strain evidence="4">SH3</strain>
    </source>
</reference>
<feature type="repeat" description="TPR" evidence="1">
    <location>
        <begin position="280"/>
        <end position="313"/>
    </location>
</feature>
<dbReference type="InterPro" id="IPR028061">
    <property type="entry name" value="Fis1_TPR_C"/>
</dbReference>
<dbReference type="PANTHER" id="PTHR13247:SF0">
    <property type="entry name" value="MITOCHONDRIAL FISSION 1 PROTEIN"/>
    <property type="match status" value="1"/>
</dbReference>
<evidence type="ECO:0008006" key="5">
    <source>
        <dbReference type="Google" id="ProtNLM"/>
    </source>
</evidence>
<evidence type="ECO:0000256" key="2">
    <source>
        <dbReference type="SAM" id="MobiDB-lite"/>
    </source>
</evidence>